<accession>A0A8J3DB32</accession>
<organism evidence="2 3">
    <name type="scientific">Persicitalea jodogahamensis</name>
    <dbReference type="NCBI Taxonomy" id="402147"/>
    <lineage>
        <taxon>Bacteria</taxon>
        <taxon>Pseudomonadati</taxon>
        <taxon>Bacteroidota</taxon>
        <taxon>Cytophagia</taxon>
        <taxon>Cytophagales</taxon>
        <taxon>Spirosomataceae</taxon>
        <taxon>Persicitalea</taxon>
    </lineage>
</organism>
<keyword evidence="2" id="KW-0808">Transferase</keyword>
<comment type="caution">
    <text evidence="2">The sequence shown here is derived from an EMBL/GenBank/DDBJ whole genome shotgun (WGS) entry which is preliminary data.</text>
</comment>
<dbReference type="PANTHER" id="PTHR12526">
    <property type="entry name" value="GLYCOSYLTRANSFERASE"/>
    <property type="match status" value="1"/>
</dbReference>
<evidence type="ECO:0000313" key="3">
    <source>
        <dbReference type="Proteomes" id="UP000598271"/>
    </source>
</evidence>
<dbReference type="EMBL" id="BMXF01000003">
    <property type="protein sequence ID" value="GHB78007.1"/>
    <property type="molecule type" value="Genomic_DNA"/>
</dbReference>
<dbReference type="Proteomes" id="UP000598271">
    <property type="component" value="Unassembled WGS sequence"/>
</dbReference>
<dbReference type="Gene3D" id="3.40.50.2000">
    <property type="entry name" value="Glycogen Phosphorylase B"/>
    <property type="match status" value="2"/>
</dbReference>
<dbReference type="SUPFAM" id="SSF53756">
    <property type="entry name" value="UDP-Glycosyltransferase/glycogen phosphorylase"/>
    <property type="match status" value="1"/>
</dbReference>
<keyword evidence="3" id="KW-1185">Reference proteome</keyword>
<sequence>MKILIVHKAVIPVHLYGGIERVIWDLGRELVRLGHQVVYLVKSGSHCEFAEVLPIDDAIDITAQIPEAIDLVHFHFAPKNIDRVRKPYLITIHENIITSKPFDLNTVFISRNHAERHGSSAFVYNGLDWNQYSKPNFNRKRDYFHFLGKAAWRVKNVKGAIDIIKQTKSEKLKVLGGKRFNIKMGLRLTFSPRISFYGMVGGREKNELLNGSKGLIFPVRWHEPFGLAIIESLYFGCPVFGTPYGALPEIVGSEFGELSNKANDLVAAIEASGSYNAKHCHEYASTTFNSNQMTLAYLAKYEQVLSGKNINKVPPVLENLPKETFLEWH</sequence>
<evidence type="ECO:0000313" key="2">
    <source>
        <dbReference type="EMBL" id="GHB78007.1"/>
    </source>
</evidence>
<dbReference type="InterPro" id="IPR001296">
    <property type="entry name" value="Glyco_trans_1"/>
</dbReference>
<dbReference type="GO" id="GO:0016757">
    <property type="term" value="F:glycosyltransferase activity"/>
    <property type="evidence" value="ECO:0007669"/>
    <property type="project" value="InterPro"/>
</dbReference>
<dbReference type="Pfam" id="PF00534">
    <property type="entry name" value="Glycos_transf_1"/>
    <property type="match status" value="1"/>
</dbReference>
<evidence type="ECO:0000259" key="1">
    <source>
        <dbReference type="Pfam" id="PF00534"/>
    </source>
</evidence>
<dbReference type="PANTHER" id="PTHR12526:SF595">
    <property type="entry name" value="BLL5217 PROTEIN"/>
    <property type="match status" value="1"/>
</dbReference>
<protein>
    <submittedName>
        <fullName evidence="2">Glycosyl transferase</fullName>
    </submittedName>
</protein>
<proteinExistence type="predicted"/>
<dbReference type="AlphaFoldDB" id="A0A8J3DB32"/>
<name>A0A8J3DB32_9BACT</name>
<dbReference type="RefSeq" id="WP_189565828.1">
    <property type="nucleotide sequence ID" value="NZ_BMXF01000003.1"/>
</dbReference>
<reference evidence="2 3" key="1">
    <citation type="journal article" date="2014" name="Int. J. Syst. Evol. Microbiol.">
        <title>Complete genome sequence of Corynebacterium casei LMG S-19264T (=DSM 44701T), isolated from a smear-ripened cheese.</title>
        <authorList>
            <consortium name="US DOE Joint Genome Institute (JGI-PGF)"/>
            <person name="Walter F."/>
            <person name="Albersmeier A."/>
            <person name="Kalinowski J."/>
            <person name="Ruckert C."/>
        </authorList>
    </citation>
    <scope>NUCLEOTIDE SEQUENCE [LARGE SCALE GENOMIC DNA]</scope>
    <source>
        <strain evidence="2 3">KCTC 12866</strain>
    </source>
</reference>
<gene>
    <name evidence="2" type="ORF">GCM10007390_35250</name>
</gene>
<feature type="domain" description="Glycosyl transferase family 1" evidence="1">
    <location>
        <begin position="133"/>
        <end position="268"/>
    </location>
</feature>